<name>A0A495JF92_9ACTN</name>
<dbReference type="RefSeq" id="WP_147456944.1">
    <property type="nucleotide sequence ID" value="NZ_RBKT01000001.1"/>
</dbReference>
<feature type="compositionally biased region" description="Pro residues" evidence="1">
    <location>
        <begin position="106"/>
        <end position="129"/>
    </location>
</feature>
<dbReference type="PRINTS" id="PR01217">
    <property type="entry name" value="PRICHEXTENSN"/>
</dbReference>
<accession>A0A495JF92</accession>
<dbReference type="EMBL" id="RBKT01000001">
    <property type="protein sequence ID" value="RKR87515.1"/>
    <property type="molecule type" value="Genomic_DNA"/>
</dbReference>
<dbReference type="Proteomes" id="UP000277671">
    <property type="component" value="Unassembled WGS sequence"/>
</dbReference>
<organism evidence="2 3">
    <name type="scientific">Micromonospora pisi</name>
    <dbReference type="NCBI Taxonomy" id="589240"/>
    <lineage>
        <taxon>Bacteria</taxon>
        <taxon>Bacillati</taxon>
        <taxon>Actinomycetota</taxon>
        <taxon>Actinomycetes</taxon>
        <taxon>Micromonosporales</taxon>
        <taxon>Micromonosporaceae</taxon>
        <taxon>Micromonospora</taxon>
    </lineage>
</organism>
<sequence length="137" mass="13747">MDRRVAALFGAIIAVGLGPAVWLGGTLLRTEPVPPGPTPTGSAEPTSTPTPTADLPTPDPSVTGSLLPSEANRFPDRNDPGVRPITPTPTGSRPAVPGSPSRSTSPPAPPVTPPPSPTTAPPPPSPTPEPTVGEPVR</sequence>
<feature type="region of interest" description="Disordered" evidence="1">
    <location>
        <begin position="27"/>
        <end position="137"/>
    </location>
</feature>
<feature type="compositionally biased region" description="Low complexity" evidence="1">
    <location>
        <begin position="96"/>
        <end position="105"/>
    </location>
</feature>
<evidence type="ECO:0000313" key="3">
    <source>
        <dbReference type="Proteomes" id="UP000277671"/>
    </source>
</evidence>
<dbReference type="AlphaFoldDB" id="A0A495JF92"/>
<protein>
    <submittedName>
        <fullName evidence="2">Uncharacterized protein</fullName>
    </submittedName>
</protein>
<gene>
    <name evidence="2" type="ORF">BDK92_1794</name>
</gene>
<evidence type="ECO:0000313" key="2">
    <source>
        <dbReference type="EMBL" id="RKR87515.1"/>
    </source>
</evidence>
<evidence type="ECO:0000256" key="1">
    <source>
        <dbReference type="SAM" id="MobiDB-lite"/>
    </source>
</evidence>
<reference evidence="2 3" key="1">
    <citation type="submission" date="2018-10" db="EMBL/GenBank/DDBJ databases">
        <title>Sequencing the genomes of 1000 actinobacteria strains.</title>
        <authorList>
            <person name="Klenk H.-P."/>
        </authorList>
    </citation>
    <scope>NUCLEOTIDE SEQUENCE [LARGE SCALE GENOMIC DNA]</scope>
    <source>
        <strain evidence="2 3">DSM 45175</strain>
    </source>
</reference>
<comment type="caution">
    <text evidence="2">The sequence shown here is derived from an EMBL/GenBank/DDBJ whole genome shotgun (WGS) entry which is preliminary data.</text>
</comment>
<keyword evidence="3" id="KW-1185">Reference proteome</keyword>
<feature type="compositionally biased region" description="Low complexity" evidence="1">
    <location>
        <begin position="39"/>
        <end position="56"/>
    </location>
</feature>
<proteinExistence type="predicted"/>